<dbReference type="PRINTS" id="PR00837">
    <property type="entry name" value="V5TPXLIKE"/>
</dbReference>
<feature type="chain" id="PRO_5015157794" description="SCP domain-containing protein" evidence="1">
    <location>
        <begin position="24"/>
        <end position="190"/>
    </location>
</feature>
<feature type="domain" description="SCP" evidence="2">
    <location>
        <begin position="42"/>
        <end position="186"/>
    </location>
</feature>
<dbReference type="Gene3D" id="3.40.33.10">
    <property type="entry name" value="CAP"/>
    <property type="match status" value="1"/>
</dbReference>
<dbReference type="InterPro" id="IPR035940">
    <property type="entry name" value="CAP_sf"/>
</dbReference>
<evidence type="ECO:0000256" key="1">
    <source>
        <dbReference type="SAM" id="SignalP"/>
    </source>
</evidence>
<dbReference type="InterPro" id="IPR001283">
    <property type="entry name" value="CRISP-related"/>
</dbReference>
<keyword evidence="1" id="KW-0732">Signal</keyword>
<evidence type="ECO:0000313" key="4">
    <source>
        <dbReference type="Proteomes" id="UP000238479"/>
    </source>
</evidence>
<feature type="signal peptide" evidence="1">
    <location>
        <begin position="1"/>
        <end position="23"/>
    </location>
</feature>
<comment type="caution">
    <text evidence="3">The sequence shown here is derived from an EMBL/GenBank/DDBJ whole genome shotgun (WGS) entry which is preliminary data.</text>
</comment>
<organism evidence="3 4">
    <name type="scientific">Rosa chinensis</name>
    <name type="common">China rose</name>
    <dbReference type="NCBI Taxonomy" id="74649"/>
    <lineage>
        <taxon>Eukaryota</taxon>
        <taxon>Viridiplantae</taxon>
        <taxon>Streptophyta</taxon>
        <taxon>Embryophyta</taxon>
        <taxon>Tracheophyta</taxon>
        <taxon>Spermatophyta</taxon>
        <taxon>Magnoliopsida</taxon>
        <taxon>eudicotyledons</taxon>
        <taxon>Gunneridae</taxon>
        <taxon>Pentapetalae</taxon>
        <taxon>rosids</taxon>
        <taxon>fabids</taxon>
        <taxon>Rosales</taxon>
        <taxon>Rosaceae</taxon>
        <taxon>Rosoideae</taxon>
        <taxon>Rosoideae incertae sedis</taxon>
        <taxon>Rosa</taxon>
    </lineage>
</organism>
<dbReference type="OMA" id="LTICFYF"/>
<dbReference type="EMBL" id="PDCK01000040">
    <property type="protein sequence ID" value="PRQ47747.1"/>
    <property type="molecule type" value="Genomic_DNA"/>
</dbReference>
<evidence type="ECO:0000259" key="2">
    <source>
        <dbReference type="SMART" id="SM00198"/>
    </source>
</evidence>
<gene>
    <name evidence="3" type="ORF">RchiOBHm_Chr2g0103081</name>
</gene>
<accession>A0A2P6RMT9</accession>
<dbReference type="STRING" id="74649.A0A2P6RMT9"/>
<sequence>MMKMDRALVVVVAVCLTQCHGLASKPRYLFYGMSKLIIQRKNFTPEFLETHNKARAAVGVAPLKWSPSLEKAASDVAWSMINNEKGCHSLDPRSLNRTYDIGSFNLYWDRYRRPSPREVVDKWVAEKKYYNHDKNSCVRNSKCGSYTQVVWRNSLELGCAQQRCHKWLQSNGITLCLYSPPGNVPGQRPF</sequence>
<dbReference type="FunFam" id="3.40.33.10:FF:000004">
    <property type="entry name" value="CAP, cysteine-rich secretory protein, antigen 5"/>
    <property type="match status" value="1"/>
</dbReference>
<dbReference type="SMART" id="SM00198">
    <property type="entry name" value="SCP"/>
    <property type="match status" value="1"/>
</dbReference>
<keyword evidence="4" id="KW-1185">Reference proteome</keyword>
<dbReference type="SUPFAM" id="SSF55797">
    <property type="entry name" value="PR-1-like"/>
    <property type="match status" value="1"/>
</dbReference>
<dbReference type="Pfam" id="PF00188">
    <property type="entry name" value="CAP"/>
    <property type="match status" value="1"/>
</dbReference>
<dbReference type="PANTHER" id="PTHR10334">
    <property type="entry name" value="CYSTEINE-RICH SECRETORY PROTEIN-RELATED"/>
    <property type="match status" value="1"/>
</dbReference>
<protein>
    <recommendedName>
        <fullName evidence="2">SCP domain-containing protein</fullName>
    </recommendedName>
</protein>
<name>A0A2P6RMT9_ROSCH</name>
<dbReference type="Proteomes" id="UP000238479">
    <property type="component" value="Chromosome 2"/>
</dbReference>
<dbReference type="AlphaFoldDB" id="A0A2P6RMT9"/>
<reference evidence="3 4" key="1">
    <citation type="journal article" date="2018" name="Nat. Genet.">
        <title>The Rosa genome provides new insights in the design of modern roses.</title>
        <authorList>
            <person name="Bendahmane M."/>
        </authorList>
    </citation>
    <scope>NUCLEOTIDE SEQUENCE [LARGE SCALE GENOMIC DNA]</scope>
    <source>
        <strain evidence="4">cv. Old Blush</strain>
    </source>
</reference>
<dbReference type="InterPro" id="IPR014044">
    <property type="entry name" value="CAP_dom"/>
</dbReference>
<dbReference type="Gramene" id="PRQ47747">
    <property type="protein sequence ID" value="PRQ47747"/>
    <property type="gene ID" value="RchiOBHm_Chr2g0103081"/>
</dbReference>
<evidence type="ECO:0000313" key="3">
    <source>
        <dbReference type="EMBL" id="PRQ47747.1"/>
    </source>
</evidence>
<proteinExistence type="predicted"/>